<dbReference type="Proteomes" id="UP000632273">
    <property type="component" value="Unassembled WGS sequence"/>
</dbReference>
<dbReference type="Pfam" id="PF14060">
    <property type="entry name" value="DUF4252"/>
    <property type="match status" value="1"/>
</dbReference>
<name>A0ABQ1TIJ5_9BACT</name>
<feature type="signal peptide" evidence="1">
    <location>
        <begin position="1"/>
        <end position="16"/>
    </location>
</feature>
<dbReference type="RefSeq" id="WP_188810248.1">
    <property type="nucleotide sequence ID" value="NZ_BMHT01000001.1"/>
</dbReference>
<protein>
    <recommendedName>
        <fullName evidence="4">DUF4252 domain-containing protein</fullName>
    </recommendedName>
</protein>
<accession>A0ABQ1TIJ5</accession>
<keyword evidence="3" id="KW-1185">Reference proteome</keyword>
<evidence type="ECO:0008006" key="4">
    <source>
        <dbReference type="Google" id="ProtNLM"/>
    </source>
</evidence>
<evidence type="ECO:0000313" key="2">
    <source>
        <dbReference type="EMBL" id="GGE95709.1"/>
    </source>
</evidence>
<dbReference type="EMBL" id="BMHT01000001">
    <property type="protein sequence ID" value="GGE95709.1"/>
    <property type="molecule type" value="Genomic_DNA"/>
</dbReference>
<proteinExistence type="predicted"/>
<reference evidence="3" key="1">
    <citation type="journal article" date="2019" name="Int. J. Syst. Evol. Microbiol.">
        <title>The Global Catalogue of Microorganisms (GCM) 10K type strain sequencing project: providing services to taxonomists for standard genome sequencing and annotation.</title>
        <authorList>
            <consortium name="The Broad Institute Genomics Platform"/>
            <consortium name="The Broad Institute Genome Sequencing Center for Infectious Disease"/>
            <person name="Wu L."/>
            <person name="Ma J."/>
        </authorList>
    </citation>
    <scope>NUCLEOTIDE SEQUENCE [LARGE SCALE GENOMIC DNA]</scope>
    <source>
        <strain evidence="3">CGMCC 1.15197</strain>
    </source>
</reference>
<sequence length="186" mass="20143">MKLRLFSLFIVLGLLAASCRTGGPGRPAKTVAAFFNKYQNRPGFRTTDWSAGLTTRLLLGRLGKLGGDNDISQALTAVRSVKILTFTPTSVKSEKLVSEGLLKEVDGLLSNERYTPLAVTTNDNSAGQLRYSTRQQGDRVQELVATGNVQGAPDSFMLVSVAGDFTKEQLNQFVKFLPSAVSQITK</sequence>
<comment type="caution">
    <text evidence="2">The sequence shown here is derived from an EMBL/GenBank/DDBJ whole genome shotgun (WGS) entry which is preliminary data.</text>
</comment>
<evidence type="ECO:0000313" key="3">
    <source>
        <dbReference type="Proteomes" id="UP000632273"/>
    </source>
</evidence>
<gene>
    <name evidence="2" type="ORF">GCM10011383_03090</name>
</gene>
<dbReference type="InterPro" id="IPR025348">
    <property type="entry name" value="DUF4252"/>
</dbReference>
<evidence type="ECO:0000256" key="1">
    <source>
        <dbReference type="SAM" id="SignalP"/>
    </source>
</evidence>
<feature type="chain" id="PRO_5045668834" description="DUF4252 domain-containing protein" evidence="1">
    <location>
        <begin position="17"/>
        <end position="186"/>
    </location>
</feature>
<dbReference type="PROSITE" id="PS51257">
    <property type="entry name" value="PROKAR_LIPOPROTEIN"/>
    <property type="match status" value="1"/>
</dbReference>
<organism evidence="2 3">
    <name type="scientific">Hymenobacter cavernae</name>
    <dbReference type="NCBI Taxonomy" id="2044852"/>
    <lineage>
        <taxon>Bacteria</taxon>
        <taxon>Pseudomonadati</taxon>
        <taxon>Bacteroidota</taxon>
        <taxon>Cytophagia</taxon>
        <taxon>Cytophagales</taxon>
        <taxon>Hymenobacteraceae</taxon>
        <taxon>Hymenobacter</taxon>
    </lineage>
</organism>
<keyword evidence="1" id="KW-0732">Signal</keyword>